<dbReference type="SUPFAM" id="SSF69318">
    <property type="entry name" value="Integrin alpha N-terminal domain"/>
    <property type="match status" value="2"/>
</dbReference>
<comment type="caution">
    <text evidence="4">The sequence shown here is derived from an EMBL/GenBank/DDBJ whole genome shotgun (WGS) entry which is preliminary data.</text>
</comment>
<dbReference type="InterPro" id="IPR011519">
    <property type="entry name" value="UnbV_ASPIC"/>
</dbReference>
<dbReference type="Pfam" id="PF18962">
    <property type="entry name" value="Por_Secre_tail"/>
    <property type="match status" value="1"/>
</dbReference>
<proteinExistence type="predicted"/>
<dbReference type="InterPro" id="IPR026444">
    <property type="entry name" value="Secre_tail"/>
</dbReference>
<dbReference type="Proteomes" id="UP001501758">
    <property type="component" value="Unassembled WGS sequence"/>
</dbReference>
<feature type="domain" description="Secretion system C-terminal sorting" evidence="3">
    <location>
        <begin position="962"/>
        <end position="1023"/>
    </location>
</feature>
<dbReference type="InterPro" id="IPR028994">
    <property type="entry name" value="Integrin_alpha_N"/>
</dbReference>
<evidence type="ECO:0000313" key="4">
    <source>
        <dbReference type="EMBL" id="GAA0712422.1"/>
    </source>
</evidence>
<dbReference type="Pfam" id="PF13517">
    <property type="entry name" value="FG-GAP_3"/>
    <property type="match status" value="1"/>
</dbReference>
<dbReference type="NCBIfam" id="TIGR04183">
    <property type="entry name" value="Por_Secre_tail"/>
    <property type="match status" value="1"/>
</dbReference>
<dbReference type="Pfam" id="PF07593">
    <property type="entry name" value="UnbV_ASPIC"/>
    <property type="match status" value="1"/>
</dbReference>
<keyword evidence="1" id="KW-0732">Signal</keyword>
<evidence type="ECO:0000259" key="3">
    <source>
        <dbReference type="Pfam" id="PF18962"/>
    </source>
</evidence>
<dbReference type="PANTHER" id="PTHR46580">
    <property type="entry name" value="SENSOR KINASE-RELATED"/>
    <property type="match status" value="1"/>
</dbReference>
<dbReference type="Gene3D" id="2.130.10.130">
    <property type="entry name" value="Integrin alpha, N-terminal"/>
    <property type="match status" value="2"/>
</dbReference>
<keyword evidence="5" id="KW-1185">Reference proteome</keyword>
<feature type="domain" description="ASPIC/UnbV" evidence="2">
    <location>
        <begin position="665"/>
        <end position="731"/>
    </location>
</feature>
<dbReference type="PANTHER" id="PTHR46580:SF4">
    <property type="entry name" value="ATP_GTP-BINDING PROTEIN"/>
    <property type="match status" value="1"/>
</dbReference>
<gene>
    <name evidence="4" type="ORF">GCM10009430_02810</name>
</gene>
<evidence type="ECO:0000256" key="1">
    <source>
        <dbReference type="ARBA" id="ARBA00022729"/>
    </source>
</evidence>
<name>A0ABP3TM08_9FLAO</name>
<dbReference type="RefSeq" id="WP_343909778.1">
    <property type="nucleotide sequence ID" value="NZ_BAAAGE010000001.1"/>
</dbReference>
<sequence length="1031" mass="112736">MKNCAKHRQLKLFVLLSIIVINGVLSQINNPTFVNQLSPLNLNYTVSGSLVKKVNIKVSTTFNYANLSILADGKVILDNIDIISSGTHSLNAIVRFPQSGRITLTIATRSGNVTINQLNFQDISIQYPLFTDVTQSAGITTGPALKYAGPTIADMDNDGDYDMIFNNHNDPNNPSKLVWNDGNGVFDRSFNLARWRLQDLHGSSAADFDNDGDLDLVATRGGGNGTSPNTPDFYINNNGTLTLGNDQVGITEGARGRSAVWGDFDSDSDLDLVLLNAQWNNPNGGKHVIYRNNGNGRFETIRVPNFENAAGDRFLLTDIDGDHIDDFIIFFPISVWKGNGDFTFTNVTSQWIPAGVQGLPSMLAMADFDMDNDGDLDIYISRGKTYTQVADKAIDYNPVTQIMHVKDRGDEGRSLIDFTAEGDFTLKGFEAVFRSTYNGDYPIFLGSAKTRVDLTQITGEQVIKRNQAQGWPATRNQNGIYIGHTGNGNWKLESVRTGVLYWSISWTLEGISSATPGFTPNNKNVYDILLKNEGNKFVNVANDWNVPLGGNSWGVTTGDFNNDGFADLFVNRYPLLNERVADYMLLNTGNGKFEVTTSHGADDAGESSHGDQSQAFDYDLDGDVDILDGSDERGTWHLYSNQRTDANNYVIVNVGYSPNSNIDPISAEITVKTNTKTLFKRVGSSGSAHSQSLLNMVHFGLGNDAQIQEITVRWRNGETKIFTNESVNQVLSTDGNITEEEKATCDLIPSMIPAKQSIVVPVRYTANQTRDIVVLAYVNNTWAGIGKVTVSKGSGVANVVMNFSSTPVAGTTYEFRTSIRPVDAPWQQSITLCTNENIAVANGTELVDCSVLPVQINSNTSITVPIYYAANTNRDVIVALWNTNWLGVGKTTVSAGSGIANVTITVPNAPVSGTTYSLRGAIRPEGTGWQQNISTCIQDNVTVPNGSKSKIDTTKYEQPFSISPNPSYEEIQLLGVKSGKHKVLIFDFAGKLVKDTLIKSENHTIDIRDLSRGTYFVKIDDGLEGVQFVKK</sequence>
<dbReference type="EMBL" id="BAAAGE010000001">
    <property type="protein sequence ID" value="GAA0712422.1"/>
    <property type="molecule type" value="Genomic_DNA"/>
</dbReference>
<evidence type="ECO:0008006" key="6">
    <source>
        <dbReference type="Google" id="ProtNLM"/>
    </source>
</evidence>
<reference evidence="5" key="1">
    <citation type="journal article" date="2019" name="Int. J. Syst. Evol. Microbiol.">
        <title>The Global Catalogue of Microorganisms (GCM) 10K type strain sequencing project: providing services to taxonomists for standard genome sequencing and annotation.</title>
        <authorList>
            <consortium name="The Broad Institute Genomics Platform"/>
            <consortium name="The Broad Institute Genome Sequencing Center for Infectious Disease"/>
            <person name="Wu L."/>
            <person name="Ma J."/>
        </authorList>
    </citation>
    <scope>NUCLEOTIDE SEQUENCE [LARGE SCALE GENOMIC DNA]</scope>
    <source>
        <strain evidence="5">JCM 15974</strain>
    </source>
</reference>
<evidence type="ECO:0000259" key="2">
    <source>
        <dbReference type="Pfam" id="PF07593"/>
    </source>
</evidence>
<evidence type="ECO:0000313" key="5">
    <source>
        <dbReference type="Proteomes" id="UP001501758"/>
    </source>
</evidence>
<organism evidence="4 5">
    <name type="scientific">Aquimarina litoralis</name>
    <dbReference type="NCBI Taxonomy" id="584605"/>
    <lineage>
        <taxon>Bacteria</taxon>
        <taxon>Pseudomonadati</taxon>
        <taxon>Bacteroidota</taxon>
        <taxon>Flavobacteriia</taxon>
        <taxon>Flavobacteriales</taxon>
        <taxon>Flavobacteriaceae</taxon>
        <taxon>Aquimarina</taxon>
    </lineage>
</organism>
<protein>
    <recommendedName>
        <fullName evidence="6">Por secretion system C-terminal sorting domain-containing protein</fullName>
    </recommendedName>
</protein>
<dbReference type="InterPro" id="IPR013517">
    <property type="entry name" value="FG-GAP"/>
</dbReference>
<accession>A0ABP3TM08</accession>